<keyword evidence="2" id="KW-1003">Cell membrane</keyword>
<keyword evidence="11" id="KW-1185">Reference proteome</keyword>
<feature type="domain" description="ABC transporter" evidence="9">
    <location>
        <begin position="1"/>
        <end position="234"/>
    </location>
</feature>
<keyword evidence="4" id="KW-0547">Nucleotide-binding</keyword>
<evidence type="ECO:0000256" key="2">
    <source>
        <dbReference type="ARBA" id="ARBA00022475"/>
    </source>
</evidence>
<proteinExistence type="predicted"/>
<gene>
    <name evidence="10" type="ORF">IFO69_09880</name>
</gene>
<keyword evidence="1" id="KW-0813">Transport</keyword>
<dbReference type="SUPFAM" id="SSF52540">
    <property type="entry name" value="P-loop containing nucleoside triphosphate hydrolases"/>
    <property type="match status" value="1"/>
</dbReference>
<keyword evidence="6" id="KW-0408">Iron</keyword>
<dbReference type="PROSITE" id="PS00211">
    <property type="entry name" value="ABC_TRANSPORTER_1"/>
    <property type="match status" value="1"/>
</dbReference>
<evidence type="ECO:0000256" key="3">
    <source>
        <dbReference type="ARBA" id="ARBA00022496"/>
    </source>
</evidence>
<evidence type="ECO:0000256" key="4">
    <source>
        <dbReference type="ARBA" id="ARBA00022741"/>
    </source>
</evidence>
<dbReference type="Pfam" id="PF00005">
    <property type="entry name" value="ABC_tran"/>
    <property type="match status" value="1"/>
</dbReference>
<reference evidence="10 11" key="1">
    <citation type="submission" date="2020-09" db="EMBL/GenBank/DDBJ databases">
        <title>Echinicola sp. CAU 1574 isolated from sand of Sido Beach.</title>
        <authorList>
            <person name="Kim W."/>
        </authorList>
    </citation>
    <scope>NUCLEOTIDE SEQUENCE [LARGE SCALE GENOMIC DNA]</scope>
    <source>
        <strain evidence="10 11">CAU 1574</strain>
    </source>
</reference>
<dbReference type="InterPro" id="IPR003593">
    <property type="entry name" value="AAA+_ATPase"/>
</dbReference>
<dbReference type="InterPro" id="IPR015853">
    <property type="entry name" value="ABC_transpr_FbpC"/>
</dbReference>
<dbReference type="RefSeq" id="WP_192009945.1">
    <property type="nucleotide sequence ID" value="NZ_JACYTQ010000003.1"/>
</dbReference>
<dbReference type="PANTHER" id="PTHR42781">
    <property type="entry name" value="SPERMIDINE/PUTRESCINE IMPORT ATP-BINDING PROTEIN POTA"/>
    <property type="match status" value="1"/>
</dbReference>
<evidence type="ECO:0000313" key="10">
    <source>
        <dbReference type="EMBL" id="MBD8489054.1"/>
    </source>
</evidence>
<keyword evidence="5 10" id="KW-0067">ATP-binding</keyword>
<dbReference type="EMBL" id="JACYTQ010000003">
    <property type="protein sequence ID" value="MBD8489054.1"/>
    <property type="molecule type" value="Genomic_DNA"/>
</dbReference>
<keyword evidence="7" id="KW-0406">Ion transport</keyword>
<dbReference type="InterPro" id="IPR027417">
    <property type="entry name" value="P-loop_NTPase"/>
</dbReference>
<dbReference type="InterPro" id="IPR017871">
    <property type="entry name" value="ABC_transporter-like_CS"/>
</dbReference>
<keyword evidence="3" id="KW-0410">Iron transport</keyword>
<dbReference type="Gene3D" id="3.40.50.300">
    <property type="entry name" value="P-loop containing nucleotide triphosphate hydrolases"/>
    <property type="match status" value="1"/>
</dbReference>
<dbReference type="InterPro" id="IPR003439">
    <property type="entry name" value="ABC_transporter-like_ATP-bd"/>
</dbReference>
<dbReference type="InterPro" id="IPR050093">
    <property type="entry name" value="ABC_SmlMolc_Importer"/>
</dbReference>
<organism evidence="10 11">
    <name type="scientific">Echinicola arenosa</name>
    <dbReference type="NCBI Taxonomy" id="2774144"/>
    <lineage>
        <taxon>Bacteria</taxon>
        <taxon>Pseudomonadati</taxon>
        <taxon>Bacteroidota</taxon>
        <taxon>Cytophagia</taxon>
        <taxon>Cytophagales</taxon>
        <taxon>Cyclobacteriaceae</taxon>
        <taxon>Echinicola</taxon>
    </lineage>
</organism>
<dbReference type="PROSITE" id="PS50893">
    <property type="entry name" value="ABC_TRANSPORTER_2"/>
    <property type="match status" value="1"/>
</dbReference>
<evidence type="ECO:0000256" key="8">
    <source>
        <dbReference type="ARBA" id="ARBA00023136"/>
    </source>
</evidence>
<accession>A0ABR9AKH2</accession>
<dbReference type="PANTHER" id="PTHR42781:SF4">
    <property type="entry name" value="SPERMIDINE_PUTRESCINE IMPORT ATP-BINDING PROTEIN POTA"/>
    <property type="match status" value="1"/>
</dbReference>
<evidence type="ECO:0000256" key="7">
    <source>
        <dbReference type="ARBA" id="ARBA00023065"/>
    </source>
</evidence>
<keyword evidence="8" id="KW-0472">Membrane</keyword>
<name>A0ABR9AKH2_9BACT</name>
<evidence type="ECO:0000256" key="5">
    <source>
        <dbReference type="ARBA" id="ARBA00022840"/>
    </source>
</evidence>
<protein>
    <submittedName>
        <fullName evidence="10">ATP-binding cassette domain-containing protein</fullName>
    </submittedName>
</protein>
<sequence>MIDLRLRKVLESDNTKMVLDLNLQFKKGQFITLYGESGSGKTSTLRLISGLMKPDSGHLSIGQQCWFDEDKKINLAPSKRKIGFVFQDYALFPNMTVKENLFFALSDKTDQGTIEELVQMMDLGDLQNRKPESLSGGQKQRVALARALVGKPEILLLDEPLSALDYKMRYKLQKYILKIHQRYKLTTILVSHDIGEIIKLSDLVFELENGKIARQGSPAELFGLGSTSAKFQFTGEIIQIESEDVLVIVTLLVGNDLVKVVCDKEEAKQFYLGDKVLVGSKAFNPIIKKI</sequence>
<evidence type="ECO:0000313" key="11">
    <source>
        <dbReference type="Proteomes" id="UP000647133"/>
    </source>
</evidence>
<evidence type="ECO:0000256" key="1">
    <source>
        <dbReference type="ARBA" id="ARBA00022448"/>
    </source>
</evidence>
<evidence type="ECO:0000256" key="6">
    <source>
        <dbReference type="ARBA" id="ARBA00023004"/>
    </source>
</evidence>
<dbReference type="Proteomes" id="UP000647133">
    <property type="component" value="Unassembled WGS sequence"/>
</dbReference>
<dbReference type="CDD" id="cd03259">
    <property type="entry name" value="ABC_Carb_Solutes_like"/>
    <property type="match status" value="1"/>
</dbReference>
<dbReference type="GO" id="GO:0005524">
    <property type="term" value="F:ATP binding"/>
    <property type="evidence" value="ECO:0007669"/>
    <property type="project" value="UniProtKB-KW"/>
</dbReference>
<evidence type="ECO:0000259" key="9">
    <source>
        <dbReference type="PROSITE" id="PS50893"/>
    </source>
</evidence>
<comment type="caution">
    <text evidence="10">The sequence shown here is derived from an EMBL/GenBank/DDBJ whole genome shotgun (WGS) entry which is preliminary data.</text>
</comment>
<dbReference type="SMART" id="SM00382">
    <property type="entry name" value="AAA"/>
    <property type="match status" value="1"/>
</dbReference>